<dbReference type="AlphaFoldDB" id="A0AAW1JA85"/>
<dbReference type="InterPro" id="IPR028322">
    <property type="entry name" value="PNRC-like_rgn"/>
</dbReference>
<keyword evidence="3" id="KW-1185">Reference proteome</keyword>
<organism evidence="2 3">
    <name type="scientific">Saponaria officinalis</name>
    <name type="common">Common soapwort</name>
    <name type="synonym">Lychnis saponaria</name>
    <dbReference type="NCBI Taxonomy" id="3572"/>
    <lineage>
        <taxon>Eukaryota</taxon>
        <taxon>Viridiplantae</taxon>
        <taxon>Streptophyta</taxon>
        <taxon>Embryophyta</taxon>
        <taxon>Tracheophyta</taxon>
        <taxon>Spermatophyta</taxon>
        <taxon>Magnoliopsida</taxon>
        <taxon>eudicotyledons</taxon>
        <taxon>Gunneridae</taxon>
        <taxon>Pentapetalae</taxon>
        <taxon>Caryophyllales</taxon>
        <taxon>Caryophyllaceae</taxon>
        <taxon>Caryophylleae</taxon>
        <taxon>Saponaria</taxon>
    </lineage>
</organism>
<protein>
    <submittedName>
        <fullName evidence="2">Uncharacterized protein</fullName>
    </submittedName>
</protein>
<dbReference type="GO" id="GO:0016071">
    <property type="term" value="P:mRNA metabolic process"/>
    <property type="evidence" value="ECO:0007669"/>
    <property type="project" value="UniProtKB-ARBA"/>
</dbReference>
<dbReference type="PANTHER" id="PTHR33670:SF17">
    <property type="entry name" value="ANTHER-SPECIFIC PROLINE-RICH PROTEIN APG"/>
    <property type="match status" value="1"/>
</dbReference>
<feature type="compositionally biased region" description="Basic residues" evidence="1">
    <location>
        <begin position="15"/>
        <end position="31"/>
    </location>
</feature>
<sequence>MEIVVLPPHDSLQPHFHHRRSRRNPNPRNPRKQTSPGPDQARPIRILKRGDNAVRPNPVSARSRPVLGPVMDGFYAGSSCVTSPPPSELPLPAFFARSCDVSSNNNLKIASDLRRVLKLC</sequence>
<accession>A0AAW1JA85</accession>
<dbReference type="EMBL" id="JBDFQZ010000008">
    <property type="protein sequence ID" value="KAK9699903.1"/>
    <property type="molecule type" value="Genomic_DNA"/>
</dbReference>
<gene>
    <name evidence="2" type="ORF">RND81_08G203000</name>
</gene>
<evidence type="ECO:0000313" key="3">
    <source>
        <dbReference type="Proteomes" id="UP001443914"/>
    </source>
</evidence>
<comment type="caution">
    <text evidence="2">The sequence shown here is derived from an EMBL/GenBank/DDBJ whole genome shotgun (WGS) entry which is preliminary data.</text>
</comment>
<evidence type="ECO:0000256" key="1">
    <source>
        <dbReference type="SAM" id="MobiDB-lite"/>
    </source>
</evidence>
<dbReference type="Proteomes" id="UP001443914">
    <property type="component" value="Unassembled WGS sequence"/>
</dbReference>
<proteinExistence type="predicted"/>
<evidence type="ECO:0000313" key="2">
    <source>
        <dbReference type="EMBL" id="KAK9699903.1"/>
    </source>
</evidence>
<dbReference type="Pfam" id="PF15365">
    <property type="entry name" value="PNRC"/>
    <property type="match status" value="1"/>
</dbReference>
<name>A0AAW1JA85_SAPOF</name>
<dbReference type="PANTHER" id="PTHR33670">
    <property type="entry name" value="SPLICING FACTOR, PROLINE- AND GLUTAMINE-RICH-LIKE"/>
    <property type="match status" value="1"/>
</dbReference>
<reference evidence="2" key="1">
    <citation type="submission" date="2024-03" db="EMBL/GenBank/DDBJ databases">
        <title>WGS assembly of Saponaria officinalis var. Norfolk2.</title>
        <authorList>
            <person name="Jenkins J."/>
            <person name="Shu S."/>
            <person name="Grimwood J."/>
            <person name="Barry K."/>
            <person name="Goodstein D."/>
            <person name="Schmutz J."/>
            <person name="Leebens-Mack J."/>
            <person name="Osbourn A."/>
        </authorList>
    </citation>
    <scope>NUCLEOTIDE SEQUENCE [LARGE SCALE GENOMIC DNA]</scope>
    <source>
        <strain evidence="2">JIC</strain>
    </source>
</reference>
<feature type="region of interest" description="Disordered" evidence="1">
    <location>
        <begin position="1"/>
        <end position="65"/>
    </location>
</feature>